<protein>
    <submittedName>
        <fullName evidence="1">Uncharacterized protein</fullName>
    </submittedName>
</protein>
<organism evidence="1">
    <name type="scientific">Amphimedon queenslandica</name>
    <name type="common">Sponge</name>
    <dbReference type="NCBI Taxonomy" id="400682"/>
    <lineage>
        <taxon>Eukaryota</taxon>
        <taxon>Metazoa</taxon>
        <taxon>Porifera</taxon>
        <taxon>Demospongiae</taxon>
        <taxon>Heteroscleromorpha</taxon>
        <taxon>Haplosclerida</taxon>
        <taxon>Niphatidae</taxon>
        <taxon>Amphimedon</taxon>
    </lineage>
</organism>
<dbReference type="InParanoid" id="A0A1X7T384"/>
<reference evidence="1" key="1">
    <citation type="submission" date="2017-05" db="UniProtKB">
        <authorList>
            <consortium name="EnsemblMetazoa"/>
        </authorList>
    </citation>
    <scope>IDENTIFICATION</scope>
</reference>
<evidence type="ECO:0000313" key="1">
    <source>
        <dbReference type="EnsemblMetazoa" id="Aqu2.1.08698_001"/>
    </source>
</evidence>
<proteinExistence type="predicted"/>
<name>A0A1X7T384_AMPQE</name>
<accession>A0A1X7T384</accession>
<dbReference type="EnsemblMetazoa" id="Aqu2.1.08698_001">
    <property type="protein sequence ID" value="Aqu2.1.08698_001"/>
    <property type="gene ID" value="Aqu2.1.08698"/>
</dbReference>
<dbReference type="AlphaFoldDB" id="A0A1X7T384"/>
<sequence length="66" mass="7571">YQVSTTGKLMRKVKSLRTKRPYAHTTGFTHCPSLCTLYKCKKSDWGIKQLEYKLILLILVPQSPGD</sequence>